<evidence type="ECO:0000256" key="12">
    <source>
        <dbReference type="HAMAP-Rule" id="MF_00418"/>
    </source>
</evidence>
<evidence type="ECO:0000256" key="3">
    <source>
        <dbReference type="ARBA" id="ARBA00007592"/>
    </source>
</evidence>
<dbReference type="InterPro" id="IPR020625">
    <property type="entry name" value="Schiff_base-form_aldolases_AS"/>
</dbReference>
<dbReference type="AlphaFoldDB" id="A0A498R9L6"/>
<feature type="active site" description="Schiff-base intermediate with substrate" evidence="12 14">
    <location>
        <position position="163"/>
    </location>
</feature>
<dbReference type="SUPFAM" id="SSF51569">
    <property type="entry name" value="Aldolase"/>
    <property type="match status" value="1"/>
</dbReference>
<dbReference type="OrthoDB" id="9782828at2"/>
<evidence type="ECO:0000256" key="15">
    <source>
        <dbReference type="PIRSR" id="PIRSR001365-2"/>
    </source>
</evidence>
<comment type="function">
    <text evidence="1 12">Catalyzes the condensation of (S)-aspartate-beta-semialdehyde [(S)-ASA] and pyruvate to 4-hydroxy-tetrahydrodipicolinate (HTPA).</text>
</comment>
<evidence type="ECO:0000256" key="10">
    <source>
        <dbReference type="ARBA" id="ARBA00023270"/>
    </source>
</evidence>
<keyword evidence="9 12" id="KW-0456">Lyase</keyword>
<accession>A0A498R9L6</accession>
<dbReference type="NCBIfam" id="TIGR00674">
    <property type="entry name" value="dapA"/>
    <property type="match status" value="1"/>
</dbReference>
<dbReference type="PANTHER" id="PTHR12128:SF66">
    <property type="entry name" value="4-HYDROXY-2-OXOGLUTARATE ALDOLASE, MITOCHONDRIAL"/>
    <property type="match status" value="1"/>
</dbReference>
<name>A0A498R9L6_9FIRM</name>
<comment type="caution">
    <text evidence="12">Was originally thought to be a dihydrodipicolinate synthase (DHDPS), catalyzing the condensation of (S)-aspartate-beta-semialdehyde [(S)-ASA] and pyruvate to dihydrodipicolinate (DHDP). However, it was shown in E.coli that the product of the enzymatic reaction is not dihydrodipicolinate but in fact (4S)-4-hydroxy-2,3,4,5-tetrahydro-(2S)-dipicolinic acid (HTPA), and that the consecutive dehydration reaction leading to DHDP is not spontaneous but catalyzed by DapB.</text>
</comment>
<dbReference type="InterPro" id="IPR005263">
    <property type="entry name" value="DapA"/>
</dbReference>
<keyword evidence="7 12" id="KW-0220">Diaminopimelate biosynthesis</keyword>
<evidence type="ECO:0000256" key="13">
    <source>
        <dbReference type="PIRNR" id="PIRNR001365"/>
    </source>
</evidence>
<comment type="pathway">
    <text evidence="2 12">Amino-acid biosynthesis; L-lysine biosynthesis via DAP pathway; (S)-tetrahydrodipicolinate from L-aspartate: step 3/4.</text>
</comment>
<keyword evidence="10 12" id="KW-0704">Schiff base</keyword>
<organism evidence="16 17">
    <name type="scientific">Lucifera butyrica</name>
    <dbReference type="NCBI Taxonomy" id="1351585"/>
    <lineage>
        <taxon>Bacteria</taxon>
        <taxon>Bacillati</taxon>
        <taxon>Bacillota</taxon>
        <taxon>Negativicutes</taxon>
        <taxon>Veillonellales</taxon>
        <taxon>Veillonellaceae</taxon>
        <taxon>Lucifera</taxon>
    </lineage>
</organism>
<dbReference type="EMBL" id="UPPP01000078">
    <property type="protein sequence ID" value="VBB07685.1"/>
    <property type="molecule type" value="Genomic_DNA"/>
</dbReference>
<dbReference type="PIRSF" id="PIRSF001365">
    <property type="entry name" value="DHDPS"/>
    <property type="match status" value="1"/>
</dbReference>
<gene>
    <name evidence="12" type="primary">dapA</name>
    <name evidence="16" type="ORF">LUCI_2950</name>
</gene>
<evidence type="ECO:0000313" key="16">
    <source>
        <dbReference type="EMBL" id="VBB07685.1"/>
    </source>
</evidence>
<protein>
    <recommendedName>
        <fullName evidence="4 12">4-hydroxy-tetrahydrodipicolinate synthase</fullName>
        <shortName evidence="12">HTPA synthase</shortName>
        <ecNumber evidence="4 12">4.3.3.7</ecNumber>
    </recommendedName>
</protein>
<dbReference type="GO" id="GO:0009089">
    <property type="term" value="P:lysine biosynthetic process via diaminopimelate"/>
    <property type="evidence" value="ECO:0007669"/>
    <property type="project" value="UniProtKB-UniRule"/>
</dbReference>
<feature type="site" description="Part of a proton relay during catalysis" evidence="12">
    <location>
        <position position="46"/>
    </location>
</feature>
<evidence type="ECO:0000256" key="14">
    <source>
        <dbReference type="PIRSR" id="PIRSR001365-1"/>
    </source>
</evidence>
<evidence type="ECO:0000256" key="11">
    <source>
        <dbReference type="ARBA" id="ARBA00047836"/>
    </source>
</evidence>
<keyword evidence="17" id="KW-1185">Reference proteome</keyword>
<dbReference type="SMART" id="SM01130">
    <property type="entry name" value="DHDPS"/>
    <property type="match status" value="1"/>
</dbReference>
<comment type="subcellular location">
    <subcellularLocation>
        <location evidence="12">Cytoplasm</location>
    </subcellularLocation>
</comment>
<keyword evidence="6 12" id="KW-0028">Amino-acid biosynthesis</keyword>
<evidence type="ECO:0000256" key="4">
    <source>
        <dbReference type="ARBA" id="ARBA00012086"/>
    </source>
</evidence>
<dbReference type="GO" id="GO:0008840">
    <property type="term" value="F:4-hydroxy-tetrahydrodipicolinate synthase activity"/>
    <property type="evidence" value="ECO:0007669"/>
    <property type="project" value="UniProtKB-UniRule"/>
</dbReference>
<evidence type="ECO:0000256" key="1">
    <source>
        <dbReference type="ARBA" id="ARBA00003294"/>
    </source>
</evidence>
<dbReference type="Proteomes" id="UP000277811">
    <property type="component" value="Unassembled WGS sequence"/>
</dbReference>
<comment type="catalytic activity">
    <reaction evidence="11 12">
        <text>L-aspartate 4-semialdehyde + pyruvate = (2S,4S)-4-hydroxy-2,3,4,5-tetrahydrodipicolinate + H2O + H(+)</text>
        <dbReference type="Rhea" id="RHEA:34171"/>
        <dbReference type="ChEBI" id="CHEBI:15361"/>
        <dbReference type="ChEBI" id="CHEBI:15377"/>
        <dbReference type="ChEBI" id="CHEBI:15378"/>
        <dbReference type="ChEBI" id="CHEBI:67139"/>
        <dbReference type="ChEBI" id="CHEBI:537519"/>
        <dbReference type="EC" id="4.3.3.7"/>
    </reaction>
</comment>
<evidence type="ECO:0000256" key="2">
    <source>
        <dbReference type="ARBA" id="ARBA00005120"/>
    </source>
</evidence>
<comment type="similarity">
    <text evidence="3 12 13">Belongs to the DapA family.</text>
</comment>
<proteinExistence type="inferred from homology"/>
<comment type="subunit">
    <text evidence="12">Homotetramer; dimer of dimers.</text>
</comment>
<evidence type="ECO:0000256" key="5">
    <source>
        <dbReference type="ARBA" id="ARBA00022490"/>
    </source>
</evidence>
<dbReference type="PANTHER" id="PTHR12128">
    <property type="entry name" value="DIHYDRODIPICOLINATE SYNTHASE"/>
    <property type="match status" value="1"/>
</dbReference>
<dbReference type="PROSITE" id="PS00666">
    <property type="entry name" value="DHDPS_2"/>
    <property type="match status" value="1"/>
</dbReference>
<dbReference type="UniPathway" id="UPA00034">
    <property type="reaction ID" value="UER00017"/>
</dbReference>
<evidence type="ECO:0000256" key="6">
    <source>
        <dbReference type="ARBA" id="ARBA00022605"/>
    </source>
</evidence>
<comment type="caution">
    <text evidence="12">Lacks conserved residue(s) required for the propagation of feature annotation.</text>
</comment>
<evidence type="ECO:0000313" key="17">
    <source>
        <dbReference type="Proteomes" id="UP000277811"/>
    </source>
</evidence>
<dbReference type="EC" id="4.3.3.7" evidence="4 12"/>
<sequence length="291" mass="32155">MFKPKGIITPIVTPMTENEEINEKELRNQVNRLINSGINGLFPLGTNGEVYALTTEEKLAVIKIVMDETKGRVPVYAGTGCISTRETIVLSQKARDLGVDALSIVSPYFVAVSQDDIYNHFSQIAQSVDLPILLYNMPARTGNNIDYTTVRKLAQYDNIAGVKDSSGNFDNTLRYIEDTDRRLSILAGNDSLILWTLLAGGSGAIAGWSNVFPERIISIYKLWEQGKIEEANQQQISIRPLRDVMKLGNPNSVVKRAMNLLGYPVGPARQPVGNVNPKIDEALLKAFALFK</sequence>
<dbReference type="GO" id="GO:0005737">
    <property type="term" value="C:cytoplasm"/>
    <property type="evidence" value="ECO:0007669"/>
    <property type="project" value="UniProtKB-SubCell"/>
</dbReference>
<dbReference type="Pfam" id="PF00701">
    <property type="entry name" value="DHDPS"/>
    <property type="match status" value="1"/>
</dbReference>
<keyword evidence="5 12" id="KW-0963">Cytoplasm</keyword>
<dbReference type="HAMAP" id="MF_00418">
    <property type="entry name" value="DapA"/>
    <property type="match status" value="1"/>
</dbReference>
<evidence type="ECO:0000256" key="9">
    <source>
        <dbReference type="ARBA" id="ARBA00023239"/>
    </source>
</evidence>
<dbReference type="PRINTS" id="PR00146">
    <property type="entry name" value="DHPICSNTHASE"/>
</dbReference>
<feature type="binding site" evidence="12 15">
    <location>
        <position position="205"/>
    </location>
    <ligand>
        <name>pyruvate</name>
        <dbReference type="ChEBI" id="CHEBI:15361"/>
    </ligand>
</feature>
<dbReference type="InterPro" id="IPR013785">
    <property type="entry name" value="Aldolase_TIM"/>
</dbReference>
<reference evidence="16 17" key="1">
    <citation type="submission" date="2018-06" db="EMBL/GenBank/DDBJ databases">
        <authorList>
            <person name="Strepis N."/>
        </authorList>
    </citation>
    <scope>NUCLEOTIDE SEQUENCE [LARGE SCALE GENOMIC DNA]</scope>
    <source>
        <strain evidence="16">LUCI</strain>
    </source>
</reference>
<dbReference type="Gene3D" id="3.20.20.70">
    <property type="entry name" value="Aldolase class I"/>
    <property type="match status" value="1"/>
</dbReference>
<dbReference type="InterPro" id="IPR002220">
    <property type="entry name" value="DapA-like"/>
</dbReference>
<dbReference type="RefSeq" id="WP_122628616.1">
    <property type="nucleotide sequence ID" value="NZ_UPPP01000078.1"/>
</dbReference>
<evidence type="ECO:0000256" key="7">
    <source>
        <dbReference type="ARBA" id="ARBA00022915"/>
    </source>
</evidence>
<evidence type="ECO:0000256" key="8">
    <source>
        <dbReference type="ARBA" id="ARBA00023154"/>
    </source>
</evidence>
<dbReference type="GO" id="GO:0019877">
    <property type="term" value="P:diaminopimelate biosynthetic process"/>
    <property type="evidence" value="ECO:0007669"/>
    <property type="project" value="UniProtKB-UniRule"/>
</dbReference>
<feature type="active site" description="Proton donor/acceptor" evidence="12 14">
    <location>
        <position position="135"/>
    </location>
</feature>
<keyword evidence="8 12" id="KW-0457">Lysine biosynthesis</keyword>
<dbReference type="CDD" id="cd00408">
    <property type="entry name" value="DHDPS-like"/>
    <property type="match status" value="1"/>
</dbReference>